<evidence type="ECO:0000313" key="1">
    <source>
        <dbReference type="EMBL" id="TVU24490.1"/>
    </source>
</evidence>
<proteinExistence type="predicted"/>
<dbReference type="AlphaFoldDB" id="A0A5J9UMT7"/>
<organism evidence="1 2">
    <name type="scientific">Eragrostis curvula</name>
    <name type="common">weeping love grass</name>
    <dbReference type="NCBI Taxonomy" id="38414"/>
    <lineage>
        <taxon>Eukaryota</taxon>
        <taxon>Viridiplantae</taxon>
        <taxon>Streptophyta</taxon>
        <taxon>Embryophyta</taxon>
        <taxon>Tracheophyta</taxon>
        <taxon>Spermatophyta</taxon>
        <taxon>Magnoliopsida</taxon>
        <taxon>Liliopsida</taxon>
        <taxon>Poales</taxon>
        <taxon>Poaceae</taxon>
        <taxon>PACMAD clade</taxon>
        <taxon>Chloridoideae</taxon>
        <taxon>Eragrostideae</taxon>
        <taxon>Eragrostidinae</taxon>
        <taxon>Eragrostis</taxon>
    </lineage>
</organism>
<gene>
    <name evidence="1" type="ORF">EJB05_26932</name>
</gene>
<name>A0A5J9UMT7_9POAL</name>
<dbReference type="Proteomes" id="UP000324897">
    <property type="component" value="Chromosome 2"/>
</dbReference>
<evidence type="ECO:0000313" key="2">
    <source>
        <dbReference type="Proteomes" id="UP000324897"/>
    </source>
</evidence>
<dbReference type="Gramene" id="TVU24490">
    <property type="protein sequence ID" value="TVU24490"/>
    <property type="gene ID" value="EJB05_26932"/>
</dbReference>
<dbReference type="EMBL" id="RWGY01000013">
    <property type="protein sequence ID" value="TVU24490.1"/>
    <property type="molecule type" value="Genomic_DNA"/>
</dbReference>
<reference evidence="1 2" key="1">
    <citation type="journal article" date="2019" name="Sci. Rep.">
        <title>A high-quality genome of Eragrostis curvula grass provides insights into Poaceae evolution and supports new strategies to enhance forage quality.</title>
        <authorList>
            <person name="Carballo J."/>
            <person name="Santos B.A.C.M."/>
            <person name="Zappacosta D."/>
            <person name="Garbus I."/>
            <person name="Selva J.P."/>
            <person name="Gallo C.A."/>
            <person name="Diaz A."/>
            <person name="Albertini E."/>
            <person name="Caccamo M."/>
            <person name="Echenique V."/>
        </authorList>
    </citation>
    <scope>NUCLEOTIDE SEQUENCE [LARGE SCALE GENOMIC DNA]</scope>
    <source>
        <strain evidence="2">cv. Victoria</strain>
        <tissue evidence="1">Leaf</tissue>
    </source>
</reference>
<accession>A0A5J9UMT7</accession>
<sequence length="116" mass="11909">MKAVISSIGVVDVVADAGDVMAGEVECVLAVAEGDEEGDDDGVVRASVAGLTQGAFVLVTAPVNGYVADEAIGEPGCELQGDEKCQEQATGLTALERHRGEIDGWVVVIPLNREAN</sequence>
<comment type="caution">
    <text evidence="1">The sequence shown here is derived from an EMBL/GenBank/DDBJ whole genome shotgun (WGS) entry which is preliminary data.</text>
</comment>
<protein>
    <submittedName>
        <fullName evidence="1">Uncharacterized protein</fullName>
    </submittedName>
</protein>
<keyword evidence="2" id="KW-1185">Reference proteome</keyword>
<feature type="non-terminal residue" evidence="1">
    <location>
        <position position="1"/>
    </location>
</feature>